<reference evidence="1 2" key="1">
    <citation type="submission" date="2020-01" db="EMBL/GenBank/DDBJ databases">
        <title>Bactrocera dorsalis gut bacteria genome.</title>
        <authorList>
            <person name="Zhang H."/>
            <person name="Cai Z."/>
        </authorList>
    </citation>
    <scope>NUCLEOTIDE SEQUENCE [LARGE SCALE GENOMIC DNA]</scope>
    <source>
        <strain evidence="1 2">BD177</strain>
    </source>
</reference>
<proteinExistence type="predicted"/>
<dbReference type="Proteomes" id="UP000464389">
    <property type="component" value="Chromosome"/>
</dbReference>
<accession>A0A6P1UYI6</accession>
<evidence type="ECO:0000313" key="2">
    <source>
        <dbReference type="Proteomes" id="UP000464389"/>
    </source>
</evidence>
<protein>
    <submittedName>
        <fullName evidence="1">Uncharacterized protein</fullName>
    </submittedName>
</protein>
<gene>
    <name evidence="1" type="ORF">GW952_09300</name>
</gene>
<name>A0A6P1UYI6_9ENTR</name>
<dbReference type="AlphaFoldDB" id="A0A6P1UYI6"/>
<sequence length="106" mass="12101">MSYAVDIYKDSIFSELLISIRVEKEYFGRMDYFLREVVSQLEAKGIIQDRKNDDLHSLILVDAIGFQTEEPIKGEVTKKPAGSNEEIPIVTYVSKFSLGIPESLRK</sequence>
<organism evidence="1 2">
    <name type="scientific">Klebsiella michiganensis</name>
    <dbReference type="NCBI Taxonomy" id="1134687"/>
    <lineage>
        <taxon>Bacteria</taxon>
        <taxon>Pseudomonadati</taxon>
        <taxon>Pseudomonadota</taxon>
        <taxon>Gammaproteobacteria</taxon>
        <taxon>Enterobacterales</taxon>
        <taxon>Enterobacteriaceae</taxon>
        <taxon>Klebsiella/Raoultella group</taxon>
        <taxon>Klebsiella</taxon>
    </lineage>
</organism>
<evidence type="ECO:0000313" key="1">
    <source>
        <dbReference type="EMBL" id="QHS45776.1"/>
    </source>
</evidence>
<dbReference type="EMBL" id="CP048108">
    <property type="protein sequence ID" value="QHS45776.1"/>
    <property type="molecule type" value="Genomic_DNA"/>
</dbReference>
<dbReference type="RefSeq" id="WP_136846722.1">
    <property type="nucleotide sequence ID" value="NZ_CP048108.1"/>
</dbReference>